<dbReference type="InterPro" id="IPR050557">
    <property type="entry name" value="RTX_toxin/Mannuronan_C5-epim"/>
</dbReference>
<organism evidence="11 12">
    <name type="scientific">Desulfobaculum xiamenense</name>
    <dbReference type="NCBI Taxonomy" id="995050"/>
    <lineage>
        <taxon>Bacteria</taxon>
        <taxon>Pseudomonadati</taxon>
        <taxon>Thermodesulfobacteriota</taxon>
        <taxon>Desulfovibrionia</taxon>
        <taxon>Desulfovibrionales</taxon>
        <taxon>Desulfovibrionaceae</taxon>
        <taxon>Desulfobaculum</taxon>
    </lineage>
</organism>
<dbReference type="GO" id="GO:0090729">
    <property type="term" value="F:toxin activity"/>
    <property type="evidence" value="ECO:0007669"/>
    <property type="project" value="UniProtKB-KW"/>
</dbReference>
<dbReference type="PANTHER" id="PTHR38340:SF1">
    <property type="entry name" value="S-LAYER PROTEIN"/>
    <property type="match status" value="1"/>
</dbReference>
<protein>
    <submittedName>
        <fullName evidence="11">Ca2+-binding RTX toxin-like protein</fullName>
    </submittedName>
</protein>
<feature type="compositionally biased region" description="Gly residues" evidence="8">
    <location>
        <begin position="1099"/>
        <end position="1111"/>
    </location>
</feature>
<dbReference type="InterPro" id="IPR001343">
    <property type="entry name" value="Hemolysn_Ca-bd"/>
</dbReference>
<dbReference type="PRINTS" id="PR01488">
    <property type="entry name" value="RTXTOXINA"/>
</dbReference>
<evidence type="ECO:0000256" key="3">
    <source>
        <dbReference type="ARBA" id="ARBA00022525"/>
    </source>
</evidence>
<keyword evidence="4" id="KW-0800">Toxin</keyword>
<dbReference type="GO" id="GO:0005576">
    <property type="term" value="C:extracellular region"/>
    <property type="evidence" value="ECO:0007669"/>
    <property type="project" value="UniProtKB-SubCell"/>
</dbReference>
<evidence type="ECO:0000256" key="1">
    <source>
        <dbReference type="ARBA" id="ARBA00004370"/>
    </source>
</evidence>
<dbReference type="InterPro" id="IPR011049">
    <property type="entry name" value="Serralysin-like_metalloprot_C"/>
</dbReference>
<dbReference type="InterPro" id="IPR040853">
    <property type="entry name" value="RapA2_cadherin-like"/>
</dbReference>
<evidence type="ECO:0000256" key="7">
    <source>
        <dbReference type="ARBA" id="ARBA00023136"/>
    </source>
</evidence>
<dbReference type="GO" id="GO:0005509">
    <property type="term" value="F:calcium ion binding"/>
    <property type="evidence" value="ECO:0007669"/>
    <property type="project" value="InterPro"/>
</dbReference>
<feature type="compositionally biased region" description="Gly residues" evidence="8">
    <location>
        <begin position="253"/>
        <end position="273"/>
    </location>
</feature>
<feature type="region of interest" description="Disordered" evidence="8">
    <location>
        <begin position="1071"/>
        <end position="1118"/>
    </location>
</feature>
<sequence length="2315" mass="239170">MEQVGKVVALVGQAFAESETGSRPLENGSPVYQGETLATASGSSLEVRFSDDSVLAQGENSHLTLDEYVYSPSDPSSSNLLVRMSEGTYRMVTGHIAEDNPDGVALRSPLATIGIRGTGVDMQIGPDGERFGIFDYHQFDLVVTTPQGTRFITDGHMILDVGADGGLGMPRPYTPLEQQQFQQLAPISTIPPRDGGGGEGSDDQSEGPGEGGDGEEGPADGGELAGTEGDELGEAEGDSREDELADGAEEGDAFGGEQGTGNGETLIGQGGEGDPLAPAGSGELGQGLMLDGPPVIMPPSGPLGILPVTLDPWGMLLSPSPTWILVNLTPEDVVLFPPPQFDAEMDEGDDEDDAPVQPPRPQGINYIGTPDADLKYASNYDDTLRGEGGADTLQGFGGNDIIDGGTGNDSLTGGNGNDVVAGAAGDDVIDGGAGCDVLLGGIGDDTIRLAEVGDAAPGEVIDGGEGSDVLLLQGAGGELDLTVDGGPQVTGVERIDIQSQGAVELVLNAEMVATATDGVLTIVGNEVQGHHVTLWGEWYSADTVQYEGQIFNRFVCEGDGQPATVLVAQGIETHVNSAPIALESFVELPEDSAAGYVFTLADFEFEDADEDELQSIRVNADAFQVGGLYLDGVLLTGEVEISRADIEAGRLGYGVDVQAHPNFCGEESFTFQVWDGQGYGDAASMNVAITPVNDAPTAADASYTINEDTTLSFVPSKFTGAWEDVDGDDLAGIRITSLPGAGSLTFNGVACAVGQEIAADQLGHLKFTPAENVSGAAYATFGYQVYDGTAYSAESYTFTVNVNAVNDAPIAGDGTLSVTKNSIYEFDADDFHFSDPADPGDQLGSVTIHFAECDLGQDGVLFYDNTVVEGDITISVNDLGKLRYDAGANEAGAEYGYITYSVADGGGAESETATLIINVVAGPNSAPELDVNPTGSGGDYDRATSLNSDVGHAAVAAHDATVSDPDGDALTGMTISMDDAAEGDWLTVDLSDTDLVAEYSGGDGQPLVLTITGEASAETYQRVLRSIGYESHDDQLTETGRIVRVVVTDSNNATSQEQQVYIALPSAMLGAPGDNDDSLEGTNEDEDIRALGGNDTVDAGGGRDTVSGGSGDDFLNGNAGRDVLSYRNSEDAVKVVLLAHDTLAGPAGDDSVFGFEEVWGSRFDDTLIGNDGSNRFMPGHGNNVVNGLGGEHNEVSYADAERGVSMNLEEGRAQHWSQGVEGAESYVDTLSGISDIVGSRFSDTIVGDEGDNCIVGGEGYDYLDGGGGDDTVSYIDAHEGVVVTFVDGTPPAMGTDEVVNFEHVVGSAYADTITGSAFSNSITGGGGADELVGGGGADWFIYASPADGGDTISDFSANDDFFRFDSSAFGLNYSNELLDANFLSQADRPTSPVFDDGGGVGFVWVSGEKALYFYSSEYSNGVLIATLPNIGTGVDLSAANIMLDDGTMPAVQDMRVLVDDPDNMHGMDDADYMLGRGGDDTLKGEEGDDYLDGGAGSDILHGDEGDDSLDGGAGSDFLCGGRIVDNGGETLLSDDGTDVVMYTDASQGVNVDLQAGTATTGDDTDTLLGIDGAVGSRFDDTFTAGEDAVTYVFEGGLGNDVYDGTAAEDVMVTYRHSEVGVQVDLSSNDGLATRDLDGNGTVDETDTLWGVSNIEGSEFDDTLIGGENPDGEWFDGRGGADLIDGKSGYDAVSYASSVGAVFVNLDAGLDGEYGLAYAAEGTDTLKNIEGVYGTDYNDTFRGDDRDNTFRGGIGDDYIDGGEGQDRVDFKHATGGVLVDLADGVAEGADGNDTLVSIEDVRGSNHDDTVYGTVGANRIEARGGNDKVQGDDGNDLIDGGAGDDSLYGDAGDDTIIGGEGGDSIDGGEGWDWLDYSAETDTISVNLVDGRVVTASGTDTVAGVEMFVGTVGNDSFLAGSSGDDVCFMGGQGNDTYTGNNGDGGSCEVAYIESSGGVFVNLSEQNVTIGGITQDSHTGSDGEGGTDVFSGMSGVIGSFNDDTLVLSENLNGYAMGLGGHDFIRGHGRGGDMDKSYEVSFEGLPDYEVHNGVKVNLTSEVRDGLEAHTAQDGWYDTDTLEGITDVIGTELGDTIYGSDVQTDLGTWFRGNKGDDSLVGHEGLQNDTADYGDADGGVQVYLYDFDGLHGGEGYSTGADGNDYLVSIEHADGSNFDDVLVGNDANNRLMGRDGNDLLVGGAGADTLDGGEGADTFFYGDIADGGDMLEYFSSGEDVLEFLASAFGLPEGALNVAKFVNVDGTYDPGLSGDVDGPCFVLDDTTLYYDADGTNTAGGATAICSNSGGLELTADDIHIVTAMG</sequence>
<dbReference type="SUPFAM" id="SSF51120">
    <property type="entry name" value="beta-Roll"/>
    <property type="match status" value="6"/>
</dbReference>
<evidence type="ECO:0000256" key="2">
    <source>
        <dbReference type="ARBA" id="ARBA00004613"/>
    </source>
</evidence>
<dbReference type="PANTHER" id="PTHR38340">
    <property type="entry name" value="S-LAYER PROTEIN"/>
    <property type="match status" value="1"/>
</dbReference>
<feature type="compositionally biased region" description="Acidic residues" evidence="8">
    <location>
        <begin position="1074"/>
        <end position="1087"/>
    </location>
</feature>
<keyword evidence="3" id="KW-0964">Secreted</keyword>
<evidence type="ECO:0000256" key="4">
    <source>
        <dbReference type="ARBA" id="ARBA00022656"/>
    </source>
</evidence>
<dbReference type="InterPro" id="IPR018511">
    <property type="entry name" value="Hemolysin-typ_Ca-bd_CS"/>
</dbReference>
<evidence type="ECO:0000259" key="9">
    <source>
        <dbReference type="Pfam" id="PF04773"/>
    </source>
</evidence>
<dbReference type="GO" id="GO:0016020">
    <property type="term" value="C:membrane"/>
    <property type="evidence" value="ECO:0007669"/>
    <property type="project" value="UniProtKB-SubCell"/>
</dbReference>
<dbReference type="EMBL" id="JAATJA010000001">
    <property type="protein sequence ID" value="NJB67268.1"/>
    <property type="molecule type" value="Genomic_DNA"/>
</dbReference>
<keyword evidence="6" id="KW-0843">Virulence</keyword>
<dbReference type="PRINTS" id="PR00313">
    <property type="entry name" value="CABNDNGRPT"/>
</dbReference>
<feature type="region of interest" description="Disordered" evidence="8">
    <location>
        <begin position="187"/>
        <end position="291"/>
    </location>
</feature>
<feature type="domain" description="FecR protein" evidence="9">
    <location>
        <begin position="36"/>
        <end position="121"/>
    </location>
</feature>
<dbReference type="Pfam" id="PF00353">
    <property type="entry name" value="HemolysinCabind"/>
    <property type="match status" value="11"/>
</dbReference>
<evidence type="ECO:0000256" key="6">
    <source>
        <dbReference type="ARBA" id="ARBA00023026"/>
    </source>
</evidence>
<keyword evidence="7" id="KW-0472">Membrane</keyword>
<evidence type="ECO:0000313" key="11">
    <source>
        <dbReference type="EMBL" id="NJB67268.1"/>
    </source>
</evidence>
<name>A0A846QG33_9BACT</name>
<dbReference type="Gene3D" id="2.150.10.10">
    <property type="entry name" value="Serralysin-like metalloprotease, C-terminal"/>
    <property type="match status" value="8"/>
</dbReference>
<evidence type="ECO:0000256" key="8">
    <source>
        <dbReference type="SAM" id="MobiDB-lite"/>
    </source>
</evidence>
<feature type="region of interest" description="Disordered" evidence="8">
    <location>
        <begin position="1478"/>
        <end position="1506"/>
    </location>
</feature>
<feature type="compositionally biased region" description="Acidic residues" evidence="8">
    <location>
        <begin position="343"/>
        <end position="354"/>
    </location>
</feature>
<evidence type="ECO:0000259" key="10">
    <source>
        <dbReference type="Pfam" id="PF17803"/>
    </source>
</evidence>
<evidence type="ECO:0000256" key="5">
    <source>
        <dbReference type="ARBA" id="ARBA00022737"/>
    </source>
</evidence>
<keyword evidence="12" id="KW-1185">Reference proteome</keyword>
<dbReference type="InterPro" id="IPR003995">
    <property type="entry name" value="RTX_toxin_determinant-A"/>
</dbReference>
<accession>A0A846QG33</accession>
<reference evidence="11 12" key="1">
    <citation type="submission" date="2020-03" db="EMBL/GenBank/DDBJ databases">
        <title>Genomic Encyclopedia of Type Strains, Phase IV (KMG-IV): sequencing the most valuable type-strain genomes for metagenomic binning, comparative biology and taxonomic classification.</title>
        <authorList>
            <person name="Goeker M."/>
        </authorList>
    </citation>
    <scope>NUCLEOTIDE SEQUENCE [LARGE SCALE GENOMIC DNA]</scope>
    <source>
        <strain evidence="11 12">DSM 24233</strain>
    </source>
</reference>
<comment type="caution">
    <text evidence="11">The sequence shown here is derived from an EMBL/GenBank/DDBJ whole genome shotgun (WGS) entry which is preliminary data.</text>
</comment>
<dbReference type="PROSITE" id="PS00330">
    <property type="entry name" value="HEMOLYSIN_CALCIUM"/>
    <property type="match status" value="6"/>
</dbReference>
<feature type="region of interest" description="Disordered" evidence="8">
    <location>
        <begin position="1822"/>
        <end position="1843"/>
    </location>
</feature>
<evidence type="ECO:0000313" key="12">
    <source>
        <dbReference type="Proteomes" id="UP000580856"/>
    </source>
</evidence>
<dbReference type="InterPro" id="IPR006860">
    <property type="entry name" value="FecR"/>
</dbReference>
<feature type="compositionally biased region" description="Acidic residues" evidence="8">
    <location>
        <begin position="228"/>
        <end position="252"/>
    </location>
</feature>
<proteinExistence type="predicted"/>
<keyword evidence="5" id="KW-0677">Repeat</keyword>
<dbReference type="Proteomes" id="UP000580856">
    <property type="component" value="Unassembled WGS sequence"/>
</dbReference>
<gene>
    <name evidence="11" type="ORF">GGQ74_000908</name>
</gene>
<dbReference type="Pfam" id="PF17803">
    <property type="entry name" value="Cadherin_4"/>
    <property type="match status" value="1"/>
</dbReference>
<dbReference type="RefSeq" id="WP_167940336.1">
    <property type="nucleotide sequence ID" value="NZ_JAATJA010000001.1"/>
</dbReference>
<feature type="domain" description="RapA2 cadherin-like" evidence="10">
    <location>
        <begin position="683"/>
        <end position="748"/>
    </location>
</feature>
<dbReference type="Pfam" id="PF04773">
    <property type="entry name" value="FecR"/>
    <property type="match status" value="1"/>
</dbReference>
<feature type="region of interest" description="Disordered" evidence="8">
    <location>
        <begin position="343"/>
        <end position="362"/>
    </location>
</feature>
<comment type="subcellular location">
    <subcellularLocation>
        <location evidence="1">Membrane</location>
    </subcellularLocation>
    <subcellularLocation>
        <location evidence="2">Secreted</location>
    </subcellularLocation>
</comment>